<organism evidence="1 2">
    <name type="scientific">Bacillus albus</name>
    <dbReference type="NCBI Taxonomy" id="2026189"/>
    <lineage>
        <taxon>Bacteria</taxon>
        <taxon>Bacillati</taxon>
        <taxon>Bacillota</taxon>
        <taxon>Bacilli</taxon>
        <taxon>Bacillales</taxon>
        <taxon>Bacillaceae</taxon>
        <taxon>Bacillus</taxon>
        <taxon>Bacillus cereus group</taxon>
    </lineage>
</organism>
<dbReference type="AlphaFoldDB" id="A0A1J9TIB0"/>
<accession>A0A1J9TIB0</accession>
<evidence type="ECO:0000313" key="1">
    <source>
        <dbReference type="EMBL" id="OJD65848.1"/>
    </source>
</evidence>
<dbReference type="EMBL" id="MAOE01000068">
    <property type="protein sequence ID" value="OJD65848.1"/>
    <property type="molecule type" value="Genomic_DNA"/>
</dbReference>
<sequence>MKIELAFSIFFTPLGKISPVGYYIQQTIQNQVPLQRVQCAVNKNIELTNGDALISIMKYKH</sequence>
<protein>
    <submittedName>
        <fullName evidence="1">Uncharacterized protein</fullName>
    </submittedName>
</protein>
<proteinExistence type="predicted"/>
<reference evidence="1 2" key="1">
    <citation type="submission" date="2016-06" db="EMBL/GenBank/DDBJ databases">
        <title>First insights into the genetic diversity and population structure of in the Bacillus cereus group bacteria from diverse marine environments.</title>
        <authorList>
            <person name="Liu Y."/>
            <person name="Lai Q."/>
            <person name="Shao Z."/>
        </authorList>
    </citation>
    <scope>NUCLEOTIDE SEQUENCE [LARGE SCALE GENOMIC DNA]</scope>
    <source>
        <strain evidence="1 2">N35-10-2</strain>
    </source>
</reference>
<evidence type="ECO:0000313" key="2">
    <source>
        <dbReference type="Proteomes" id="UP000181873"/>
    </source>
</evidence>
<gene>
    <name evidence="1" type="ORF">BAU25_09575</name>
</gene>
<name>A0A1J9TIB0_9BACI</name>
<comment type="caution">
    <text evidence="1">The sequence shown here is derived from an EMBL/GenBank/DDBJ whole genome shotgun (WGS) entry which is preliminary data.</text>
</comment>
<dbReference type="Proteomes" id="UP000181873">
    <property type="component" value="Unassembled WGS sequence"/>
</dbReference>